<proteinExistence type="predicted"/>
<name>A0ABQ4CKB8_9ACTN</name>
<gene>
    <name evidence="1" type="ORF">Asi02nite_12520</name>
</gene>
<evidence type="ECO:0000313" key="2">
    <source>
        <dbReference type="Proteomes" id="UP000604117"/>
    </source>
</evidence>
<accession>A0ABQ4CKB8</accession>
<dbReference type="RefSeq" id="WP_203711209.1">
    <property type="nucleotide sequence ID" value="NZ_BONE01000007.1"/>
</dbReference>
<comment type="caution">
    <text evidence="1">The sequence shown here is derived from an EMBL/GenBank/DDBJ whole genome shotgun (WGS) entry which is preliminary data.</text>
</comment>
<protein>
    <submittedName>
        <fullName evidence="1">Uncharacterized protein</fullName>
    </submittedName>
</protein>
<organism evidence="1 2">
    <name type="scientific">Asanoa siamensis</name>
    <dbReference type="NCBI Taxonomy" id="926357"/>
    <lineage>
        <taxon>Bacteria</taxon>
        <taxon>Bacillati</taxon>
        <taxon>Actinomycetota</taxon>
        <taxon>Actinomycetes</taxon>
        <taxon>Micromonosporales</taxon>
        <taxon>Micromonosporaceae</taxon>
        <taxon>Asanoa</taxon>
    </lineage>
</organism>
<reference evidence="1 2" key="1">
    <citation type="submission" date="2021-01" db="EMBL/GenBank/DDBJ databases">
        <title>Whole genome shotgun sequence of Asanoa siamensis NBRC 107932.</title>
        <authorList>
            <person name="Komaki H."/>
            <person name="Tamura T."/>
        </authorList>
    </citation>
    <scope>NUCLEOTIDE SEQUENCE [LARGE SCALE GENOMIC DNA]</scope>
    <source>
        <strain evidence="1 2">NBRC 107932</strain>
    </source>
</reference>
<dbReference type="EMBL" id="BONE01000007">
    <property type="protein sequence ID" value="GIF71734.1"/>
    <property type="molecule type" value="Genomic_DNA"/>
</dbReference>
<evidence type="ECO:0000313" key="1">
    <source>
        <dbReference type="EMBL" id="GIF71734.1"/>
    </source>
</evidence>
<sequence>MESDVEKLLAATRSDDPAVAVDALALLRTVRDRLDATERALIESARAGGTSWSRIATALGLRTRQAAEQRFLRLTDTGGTRAVTPTRAARHRQQSVDNLHGPAITALRAATRALLRRVEADDAWPTRFTRAALARHTIALAAEAPPGALFSLATSALDDLPATGLPPTIAEAADRVRAELSHQNSTKD</sequence>
<dbReference type="Proteomes" id="UP000604117">
    <property type="component" value="Unassembled WGS sequence"/>
</dbReference>
<keyword evidence="2" id="KW-1185">Reference proteome</keyword>